<dbReference type="PROSITE" id="PS50072">
    <property type="entry name" value="CSA_PPIASE_2"/>
    <property type="match status" value="1"/>
</dbReference>
<feature type="compositionally biased region" description="Polar residues" evidence="3">
    <location>
        <begin position="268"/>
        <end position="278"/>
    </location>
</feature>
<comment type="similarity">
    <text evidence="2">Belongs to the cyclophilin-type PPIase family.</text>
</comment>
<comment type="function">
    <text evidence="1 2">PPIases accelerate the folding of proteins. It catalyzes the cis-trans isomerization of proline imidic peptide bonds in oligopeptides.</text>
</comment>
<dbReference type="EC" id="5.2.1.8" evidence="2"/>
<evidence type="ECO:0000313" key="6">
    <source>
        <dbReference type="EMBL" id="ACU71281.1"/>
    </source>
</evidence>
<dbReference type="Proteomes" id="UP000000851">
    <property type="component" value="Chromosome"/>
</dbReference>
<dbReference type="AlphaFoldDB" id="C7PVN9"/>
<dbReference type="PANTHER" id="PTHR45625:SF3">
    <property type="entry name" value="PEPTIDYL-PROLYL CIS-TRANS ISOMERASE B-RELATED"/>
    <property type="match status" value="1"/>
</dbReference>
<reference evidence="6 7" key="1">
    <citation type="journal article" date="2009" name="Stand. Genomic Sci.">
        <title>Complete genome sequence of Catenulispora acidiphila type strain (ID 139908).</title>
        <authorList>
            <person name="Copeland A."/>
            <person name="Lapidus A."/>
            <person name="Glavina Del Rio T."/>
            <person name="Nolan M."/>
            <person name="Lucas S."/>
            <person name="Chen F."/>
            <person name="Tice H."/>
            <person name="Cheng J.F."/>
            <person name="Bruce D."/>
            <person name="Goodwin L."/>
            <person name="Pitluck S."/>
            <person name="Mikhailova N."/>
            <person name="Pati A."/>
            <person name="Ivanova N."/>
            <person name="Mavromatis K."/>
            <person name="Chen A."/>
            <person name="Palaniappan K."/>
            <person name="Chain P."/>
            <person name="Land M."/>
            <person name="Hauser L."/>
            <person name="Chang Y.J."/>
            <person name="Jeffries C.D."/>
            <person name="Chertkov O."/>
            <person name="Brettin T."/>
            <person name="Detter J.C."/>
            <person name="Han C."/>
            <person name="Ali Z."/>
            <person name="Tindall B.J."/>
            <person name="Goker M."/>
            <person name="Bristow J."/>
            <person name="Eisen J.A."/>
            <person name="Markowitz V."/>
            <person name="Hugenholtz P."/>
            <person name="Kyrpides N.C."/>
            <person name="Klenk H.P."/>
        </authorList>
    </citation>
    <scope>NUCLEOTIDE SEQUENCE [LARGE SCALE GENOMIC DNA]</scope>
    <source>
        <strain evidence="7">DSM 44928 / JCM 14897 / NBRC 102108 / NRRL B-24433 / ID139908</strain>
    </source>
</reference>
<dbReference type="Pfam" id="PF00160">
    <property type="entry name" value="Pro_isomerase"/>
    <property type="match status" value="1"/>
</dbReference>
<dbReference type="PANTHER" id="PTHR45625">
    <property type="entry name" value="PEPTIDYL-PROLYL CIS-TRANS ISOMERASE-RELATED"/>
    <property type="match status" value="1"/>
</dbReference>
<dbReference type="InterPro" id="IPR044666">
    <property type="entry name" value="Cyclophilin_A-like"/>
</dbReference>
<dbReference type="RefSeq" id="WP_012786574.1">
    <property type="nucleotide sequence ID" value="NC_013131.1"/>
</dbReference>
<feature type="domain" description="PPIase cyclophilin-type" evidence="5">
    <location>
        <begin position="132"/>
        <end position="277"/>
    </location>
</feature>
<dbReference type="Gene3D" id="2.40.100.10">
    <property type="entry name" value="Cyclophilin-like"/>
    <property type="match status" value="1"/>
</dbReference>
<dbReference type="KEGG" id="cai:Caci_2363"/>
<feature type="region of interest" description="Disordered" evidence="3">
    <location>
        <begin position="58"/>
        <end position="106"/>
    </location>
</feature>
<evidence type="ECO:0000256" key="4">
    <source>
        <dbReference type="SAM" id="Phobius"/>
    </source>
</evidence>
<dbReference type="InterPro" id="IPR002130">
    <property type="entry name" value="Cyclophilin-type_PPIase_dom"/>
</dbReference>
<dbReference type="CDD" id="cd00317">
    <property type="entry name" value="cyclophilin"/>
    <property type="match status" value="1"/>
</dbReference>
<keyword evidence="4" id="KW-0812">Transmembrane</keyword>
<dbReference type="SUPFAM" id="SSF50891">
    <property type="entry name" value="Cyclophilin-like"/>
    <property type="match status" value="1"/>
</dbReference>
<dbReference type="eggNOG" id="COG0652">
    <property type="taxonomic scope" value="Bacteria"/>
</dbReference>
<dbReference type="InParanoid" id="C7PVN9"/>
<keyword evidence="4" id="KW-1133">Transmembrane helix</keyword>
<proteinExistence type="inferred from homology"/>
<dbReference type="GO" id="GO:0003755">
    <property type="term" value="F:peptidyl-prolyl cis-trans isomerase activity"/>
    <property type="evidence" value="ECO:0007669"/>
    <property type="project" value="UniProtKB-UniRule"/>
</dbReference>
<dbReference type="InterPro" id="IPR029000">
    <property type="entry name" value="Cyclophilin-like_dom_sf"/>
</dbReference>
<evidence type="ECO:0000313" key="7">
    <source>
        <dbReference type="Proteomes" id="UP000000851"/>
    </source>
</evidence>
<comment type="catalytic activity">
    <reaction evidence="2">
        <text>[protein]-peptidylproline (omega=180) = [protein]-peptidylproline (omega=0)</text>
        <dbReference type="Rhea" id="RHEA:16237"/>
        <dbReference type="Rhea" id="RHEA-COMP:10747"/>
        <dbReference type="Rhea" id="RHEA-COMP:10748"/>
        <dbReference type="ChEBI" id="CHEBI:83833"/>
        <dbReference type="ChEBI" id="CHEBI:83834"/>
        <dbReference type="EC" id="5.2.1.8"/>
    </reaction>
</comment>
<keyword evidence="2" id="KW-0697">Rotamase</keyword>
<accession>C7PVN9</accession>
<keyword evidence="7" id="KW-1185">Reference proteome</keyword>
<dbReference type="HOGENOM" id="CLU_012062_8_0_11"/>
<keyword evidence="4" id="KW-0472">Membrane</keyword>
<dbReference type="OrthoDB" id="5507614at2"/>
<organism evidence="6 7">
    <name type="scientific">Catenulispora acidiphila (strain DSM 44928 / JCM 14897 / NBRC 102108 / NRRL B-24433 / ID139908)</name>
    <dbReference type="NCBI Taxonomy" id="479433"/>
    <lineage>
        <taxon>Bacteria</taxon>
        <taxon>Bacillati</taxon>
        <taxon>Actinomycetota</taxon>
        <taxon>Actinomycetes</taxon>
        <taxon>Catenulisporales</taxon>
        <taxon>Catenulisporaceae</taxon>
        <taxon>Catenulispora</taxon>
    </lineage>
</organism>
<feature type="region of interest" description="Disordered" evidence="3">
    <location>
        <begin position="254"/>
        <end position="278"/>
    </location>
</feature>
<evidence type="ECO:0000256" key="1">
    <source>
        <dbReference type="ARBA" id="ARBA00002388"/>
    </source>
</evidence>
<feature type="transmembrane region" description="Helical" evidence="4">
    <location>
        <begin position="34"/>
        <end position="54"/>
    </location>
</feature>
<evidence type="ECO:0000256" key="2">
    <source>
        <dbReference type="RuleBase" id="RU363019"/>
    </source>
</evidence>
<keyword evidence="2 6" id="KW-0413">Isomerase</keyword>
<gene>
    <name evidence="6" type="ordered locus">Caci_2363</name>
</gene>
<sequence>MTSKDRQRELERARYERVQARLAQQQATAKKRNVITAIVAAVAVVGIGVGVAVATSGNKSGTTSAAASAPTSSPSDTSSATDAPSSPAPTSSSPEQIGYQKTGNASKDVGVPTYNAADAAKPYSATIAFNSGDMTFDALTTKAPYTTFSFKYLAGKGYFNNTTCHRLVTSGIFVLQCGDPSGTGSGGPGYQFQDENLTGATYPAGTIAMANAGPGTNGSQFFICFKDSPLPANYTPWGKVTAGMDVVTKIAAAGEDDSNGAGDGKPKQTVTIKSVTIK</sequence>
<protein>
    <recommendedName>
        <fullName evidence="2">Peptidyl-prolyl cis-trans isomerase</fullName>
        <shortName evidence="2">PPIase</shortName>
        <ecNumber evidence="2">5.2.1.8</ecNumber>
    </recommendedName>
</protein>
<evidence type="ECO:0000259" key="5">
    <source>
        <dbReference type="PROSITE" id="PS50072"/>
    </source>
</evidence>
<dbReference type="EMBL" id="CP001700">
    <property type="protein sequence ID" value="ACU71281.1"/>
    <property type="molecule type" value="Genomic_DNA"/>
</dbReference>
<feature type="compositionally biased region" description="Low complexity" evidence="3">
    <location>
        <begin position="62"/>
        <end position="94"/>
    </location>
</feature>
<dbReference type="PRINTS" id="PR00153">
    <property type="entry name" value="CSAPPISMRASE"/>
</dbReference>
<name>C7PVN9_CATAD</name>
<dbReference type="STRING" id="479433.Caci_2363"/>
<evidence type="ECO:0000256" key="3">
    <source>
        <dbReference type="SAM" id="MobiDB-lite"/>
    </source>
</evidence>